<dbReference type="Pfam" id="PF04970">
    <property type="entry name" value="LRAT"/>
    <property type="match status" value="1"/>
</dbReference>
<gene>
    <name evidence="5" type="primary">LOC132803621</name>
</gene>
<evidence type="ECO:0000256" key="1">
    <source>
        <dbReference type="SAM" id="MobiDB-lite"/>
    </source>
</evidence>
<dbReference type="PANTHER" id="PTHR46137:SF3">
    <property type="entry name" value="OS05G0310600 PROTEIN"/>
    <property type="match status" value="1"/>
</dbReference>
<name>A0ABM4A803_ZIZJJ</name>
<feature type="compositionally biased region" description="Polar residues" evidence="1">
    <location>
        <begin position="32"/>
        <end position="42"/>
    </location>
</feature>
<dbReference type="PROSITE" id="PS51934">
    <property type="entry name" value="LRAT"/>
    <property type="match status" value="1"/>
</dbReference>
<feature type="region of interest" description="Disordered" evidence="1">
    <location>
        <begin position="1"/>
        <end position="54"/>
    </location>
</feature>
<evidence type="ECO:0000313" key="4">
    <source>
        <dbReference type="Proteomes" id="UP001652623"/>
    </source>
</evidence>
<proteinExistence type="predicted"/>
<keyword evidence="2" id="KW-1133">Transmembrane helix</keyword>
<evidence type="ECO:0000259" key="3">
    <source>
        <dbReference type="PROSITE" id="PS51934"/>
    </source>
</evidence>
<dbReference type="PANTHER" id="PTHR46137">
    <property type="entry name" value="OS05G0310600 PROTEIN"/>
    <property type="match status" value="1"/>
</dbReference>
<evidence type="ECO:0000256" key="2">
    <source>
        <dbReference type="SAM" id="Phobius"/>
    </source>
</evidence>
<dbReference type="Proteomes" id="UP001652623">
    <property type="component" value="Chromosome 4"/>
</dbReference>
<protein>
    <submittedName>
        <fullName evidence="5">Protein LEAD-SENSITIVE 1-like</fullName>
    </submittedName>
</protein>
<feature type="domain" description="LRAT" evidence="3">
    <location>
        <begin position="1"/>
        <end position="149"/>
    </location>
</feature>
<keyword evidence="4" id="KW-1185">Reference proteome</keyword>
<accession>A0ABM4A803</accession>
<keyword evidence="2" id="KW-0812">Transmembrane</keyword>
<dbReference type="InterPro" id="IPR007053">
    <property type="entry name" value="LRAT_dom"/>
</dbReference>
<feature type="transmembrane region" description="Helical" evidence="2">
    <location>
        <begin position="260"/>
        <end position="276"/>
    </location>
</feature>
<feature type="transmembrane region" description="Helical" evidence="2">
    <location>
        <begin position="181"/>
        <end position="198"/>
    </location>
</feature>
<organism evidence="4 5">
    <name type="scientific">Ziziphus jujuba</name>
    <name type="common">Chinese jujube</name>
    <name type="synonym">Ziziphus sativa</name>
    <dbReference type="NCBI Taxonomy" id="326968"/>
    <lineage>
        <taxon>Eukaryota</taxon>
        <taxon>Viridiplantae</taxon>
        <taxon>Streptophyta</taxon>
        <taxon>Embryophyta</taxon>
        <taxon>Tracheophyta</taxon>
        <taxon>Spermatophyta</taxon>
        <taxon>Magnoliopsida</taxon>
        <taxon>eudicotyledons</taxon>
        <taxon>Gunneridae</taxon>
        <taxon>Pentapetalae</taxon>
        <taxon>rosids</taxon>
        <taxon>fabids</taxon>
        <taxon>Rosales</taxon>
        <taxon>Rhamnaceae</taxon>
        <taxon>Paliureae</taxon>
        <taxon>Ziziphus</taxon>
    </lineage>
</organism>
<dbReference type="GeneID" id="132803621"/>
<evidence type="ECO:0000313" key="5">
    <source>
        <dbReference type="RefSeq" id="XP_060672866.1"/>
    </source>
</evidence>
<reference evidence="5" key="1">
    <citation type="submission" date="2025-08" db="UniProtKB">
        <authorList>
            <consortium name="RefSeq"/>
        </authorList>
    </citation>
    <scope>IDENTIFICATION</scope>
    <source>
        <tissue evidence="5">Seedling</tissue>
    </source>
</reference>
<sequence length="277" mass="30809">MNGIHHLTRGGQGGGPRRPGQIIQRNQGGVGSQTSRASSQAHLNPGGGQTISLGVDDRSKRDRVEICSIDDFLDNGELYLYDYGVDLAFFIAKSRGGTCTLAYSDPPALVRNRAHFLCNNFCFGAYNLFYNNCEDFAIYCKTGLIVPRIITIGRSGQTTACAALICALISIPYSLLTGSNFVGVSVVGYVLYSIWRLFSDTGYRTDARKVPFEGLAAFQTFIAFMYRQLLFTLIPKFLCYAILIRTFWFPEATWTIQSQNSLLNWIITVAFLWAAFF</sequence>
<feature type="transmembrane region" description="Helical" evidence="2">
    <location>
        <begin position="229"/>
        <end position="248"/>
    </location>
</feature>
<dbReference type="Gene3D" id="3.90.1720.10">
    <property type="entry name" value="endopeptidase domain like (from Nostoc punctiforme)"/>
    <property type="match status" value="1"/>
</dbReference>
<dbReference type="RefSeq" id="XP_060672866.1">
    <property type="nucleotide sequence ID" value="XM_060816883.1"/>
</dbReference>
<keyword evidence="2" id="KW-0472">Membrane</keyword>